<feature type="transmembrane region" description="Helical" evidence="7">
    <location>
        <begin position="12"/>
        <end position="36"/>
    </location>
</feature>
<dbReference type="Gene3D" id="6.10.340.10">
    <property type="match status" value="1"/>
</dbReference>
<dbReference type="SMART" id="SM00304">
    <property type="entry name" value="HAMP"/>
    <property type="match status" value="3"/>
</dbReference>
<evidence type="ECO:0000259" key="9">
    <source>
        <dbReference type="PROSITE" id="PS50885"/>
    </source>
</evidence>
<gene>
    <name evidence="10" type="ORF">GGQ61_001754</name>
</gene>
<accession>A0A840A110</accession>
<feature type="domain" description="Methyl-accepting transducer" evidence="8">
    <location>
        <begin position="354"/>
        <end position="583"/>
    </location>
</feature>
<dbReference type="CDD" id="cd11386">
    <property type="entry name" value="MCP_signal"/>
    <property type="match status" value="1"/>
</dbReference>
<dbReference type="Pfam" id="PF00672">
    <property type="entry name" value="HAMP"/>
    <property type="match status" value="1"/>
</dbReference>
<evidence type="ECO:0000256" key="7">
    <source>
        <dbReference type="SAM" id="Phobius"/>
    </source>
</evidence>
<dbReference type="GO" id="GO:0016020">
    <property type="term" value="C:membrane"/>
    <property type="evidence" value="ECO:0007669"/>
    <property type="project" value="UniProtKB-SubCell"/>
</dbReference>
<keyword evidence="7" id="KW-0472">Membrane</keyword>
<sequence>MKRFRLVDLPLIAKIGFAPAFALVMLALTAGGAVIIQRGQAADLTQVVHTDLPNSLRLQKISERITAVHGELYFLLTHQAASIETDKIEGESQELLAEVDAITKEVQAMEAKAPAAQKKAFQDLIKALKGTRDALDVIAAMITTDFSTAAGFAAPFEQEYTNMTGMLNKIVAANNAMTDANAKASEDRSQTAQMIQMVAAVATLLIAGALAWALTMMLRRDVKQIAGATEALARGDSSIDLDKLARKDELGAIVSSLTVFRDNQLHLEKLRVEHEQTEAAAEITRRQNAEAAAAIAEEQAMVVNSLARGLDSLAAGDLTYRLDAEFPGDYRKLRDDFNAASAKLEEAMAAIAGATASIQSGAGEISTSADDLSRRTEHQAATLEETAAALDEITATVNKTSEGASHGREAVAAAKTDAEEGGLVVGRAIEAMGQIESSAKQISQIIGVIDEIAFQTNLLALNAGVEAARAGEAGRGFAVVASEVRALAQRSAEAAKEIKTLISASSQQVAAGVSLVGETGKALERIVRQVGEISTVVGEIAASAKEEALGLGQVNTAVNQMDQVTQQNAAMVEQSTAASRVLADEAQELARLVARFRVTGGGVQTGTRTVGAPRAHQPAPRPVSRGATALATAAHADEDSWEEF</sequence>
<proteinExistence type="inferred from homology"/>
<feature type="coiled-coil region" evidence="5">
    <location>
        <begin position="92"/>
        <end position="119"/>
    </location>
</feature>
<dbReference type="Gene3D" id="1.10.287.950">
    <property type="entry name" value="Methyl-accepting chemotaxis protein"/>
    <property type="match status" value="1"/>
</dbReference>
<dbReference type="GO" id="GO:0006935">
    <property type="term" value="P:chemotaxis"/>
    <property type="evidence" value="ECO:0007669"/>
    <property type="project" value="UniProtKB-KW"/>
</dbReference>
<keyword evidence="7" id="KW-0812">Transmembrane</keyword>
<dbReference type="EMBL" id="JACIDK010000002">
    <property type="protein sequence ID" value="MBB3891037.1"/>
    <property type="molecule type" value="Genomic_DNA"/>
</dbReference>
<dbReference type="AlphaFoldDB" id="A0A840A110"/>
<evidence type="ECO:0000259" key="8">
    <source>
        <dbReference type="PROSITE" id="PS50111"/>
    </source>
</evidence>
<feature type="transmembrane region" description="Helical" evidence="7">
    <location>
        <begin position="194"/>
        <end position="214"/>
    </location>
</feature>
<protein>
    <submittedName>
        <fullName evidence="10">Methyl-accepting chemotaxis protein</fullName>
    </submittedName>
</protein>
<comment type="caution">
    <text evidence="10">The sequence shown here is derived from an EMBL/GenBank/DDBJ whole genome shotgun (WGS) entry which is preliminary data.</text>
</comment>
<evidence type="ECO:0000256" key="1">
    <source>
        <dbReference type="ARBA" id="ARBA00004370"/>
    </source>
</evidence>
<dbReference type="PANTHER" id="PTHR43531:SF11">
    <property type="entry name" value="METHYL-ACCEPTING CHEMOTAXIS PROTEIN 3"/>
    <property type="match status" value="1"/>
</dbReference>
<feature type="domain" description="HAMP" evidence="9">
    <location>
        <begin position="303"/>
        <end position="349"/>
    </location>
</feature>
<dbReference type="SUPFAM" id="SSF58104">
    <property type="entry name" value="Methyl-accepting chemotaxis protein (MCP) signaling domain"/>
    <property type="match status" value="1"/>
</dbReference>
<reference evidence="10 11" key="1">
    <citation type="submission" date="2020-08" db="EMBL/GenBank/DDBJ databases">
        <title>Genomic Encyclopedia of Type Strains, Phase IV (KMG-IV): sequencing the most valuable type-strain genomes for metagenomic binning, comparative biology and taxonomic classification.</title>
        <authorList>
            <person name="Goeker M."/>
        </authorList>
    </citation>
    <scope>NUCLEOTIDE SEQUENCE [LARGE SCALE GENOMIC DNA]</scope>
    <source>
        <strain evidence="10 11">DSM 21793</strain>
    </source>
</reference>
<dbReference type="PROSITE" id="PS50111">
    <property type="entry name" value="CHEMOTAXIS_TRANSDUC_2"/>
    <property type="match status" value="1"/>
</dbReference>
<dbReference type="InterPro" id="IPR003660">
    <property type="entry name" value="HAMP_dom"/>
</dbReference>
<comment type="similarity">
    <text evidence="3">Belongs to the methyl-accepting chemotaxis (MCP) protein family.</text>
</comment>
<evidence type="ECO:0000256" key="3">
    <source>
        <dbReference type="ARBA" id="ARBA00029447"/>
    </source>
</evidence>
<evidence type="ECO:0000256" key="6">
    <source>
        <dbReference type="SAM" id="MobiDB-lite"/>
    </source>
</evidence>
<dbReference type="InterPro" id="IPR004090">
    <property type="entry name" value="Chemotax_Me-accpt_rcpt"/>
</dbReference>
<organism evidence="10 11">
    <name type="scientific">Phenylobacterium haematophilum</name>
    <dbReference type="NCBI Taxonomy" id="98513"/>
    <lineage>
        <taxon>Bacteria</taxon>
        <taxon>Pseudomonadati</taxon>
        <taxon>Pseudomonadota</taxon>
        <taxon>Alphaproteobacteria</taxon>
        <taxon>Caulobacterales</taxon>
        <taxon>Caulobacteraceae</taxon>
        <taxon>Phenylobacterium</taxon>
    </lineage>
</organism>
<dbReference type="SMART" id="SM00283">
    <property type="entry name" value="MA"/>
    <property type="match status" value="1"/>
</dbReference>
<dbReference type="Pfam" id="PF00015">
    <property type="entry name" value="MCPsignal"/>
    <property type="match status" value="1"/>
</dbReference>
<dbReference type="PROSITE" id="PS50885">
    <property type="entry name" value="HAMP"/>
    <property type="match status" value="2"/>
</dbReference>
<keyword evidence="2" id="KW-0145">Chemotaxis</keyword>
<dbReference type="FunFam" id="1.10.287.950:FF:000001">
    <property type="entry name" value="Methyl-accepting chemotaxis sensory transducer"/>
    <property type="match status" value="1"/>
</dbReference>
<name>A0A840A110_9CAUL</name>
<keyword evidence="4" id="KW-0807">Transducer</keyword>
<comment type="subcellular location">
    <subcellularLocation>
        <location evidence="1">Membrane</location>
    </subcellularLocation>
</comment>
<dbReference type="GO" id="GO:0004888">
    <property type="term" value="F:transmembrane signaling receptor activity"/>
    <property type="evidence" value="ECO:0007669"/>
    <property type="project" value="InterPro"/>
</dbReference>
<keyword evidence="5" id="KW-0175">Coiled coil</keyword>
<dbReference type="InterPro" id="IPR004089">
    <property type="entry name" value="MCPsignal_dom"/>
</dbReference>
<evidence type="ECO:0000256" key="4">
    <source>
        <dbReference type="PROSITE-ProRule" id="PRU00284"/>
    </source>
</evidence>
<keyword evidence="7" id="KW-1133">Transmembrane helix</keyword>
<dbReference type="PRINTS" id="PR00260">
    <property type="entry name" value="CHEMTRNSDUCR"/>
</dbReference>
<keyword evidence="11" id="KW-1185">Reference proteome</keyword>
<evidence type="ECO:0000313" key="11">
    <source>
        <dbReference type="Proteomes" id="UP000530564"/>
    </source>
</evidence>
<dbReference type="GO" id="GO:0007165">
    <property type="term" value="P:signal transduction"/>
    <property type="evidence" value="ECO:0007669"/>
    <property type="project" value="UniProtKB-KW"/>
</dbReference>
<evidence type="ECO:0000256" key="5">
    <source>
        <dbReference type="SAM" id="Coils"/>
    </source>
</evidence>
<feature type="region of interest" description="Disordered" evidence="6">
    <location>
        <begin position="603"/>
        <end position="644"/>
    </location>
</feature>
<dbReference type="PANTHER" id="PTHR43531">
    <property type="entry name" value="PROTEIN ICFG"/>
    <property type="match status" value="1"/>
</dbReference>
<dbReference type="InterPro" id="IPR051310">
    <property type="entry name" value="MCP_chemotaxis"/>
</dbReference>
<dbReference type="Proteomes" id="UP000530564">
    <property type="component" value="Unassembled WGS sequence"/>
</dbReference>
<evidence type="ECO:0000313" key="10">
    <source>
        <dbReference type="EMBL" id="MBB3891037.1"/>
    </source>
</evidence>
<feature type="domain" description="HAMP" evidence="9">
    <location>
        <begin position="216"/>
        <end position="269"/>
    </location>
</feature>
<dbReference type="RefSeq" id="WP_183771583.1">
    <property type="nucleotide sequence ID" value="NZ_JACIDK010000002.1"/>
</dbReference>
<evidence type="ECO:0000256" key="2">
    <source>
        <dbReference type="ARBA" id="ARBA00022500"/>
    </source>
</evidence>